<evidence type="ECO:0000256" key="12">
    <source>
        <dbReference type="SAM" id="Phobius"/>
    </source>
</evidence>
<dbReference type="KEGG" id="ttu:TERTU_2716"/>
<keyword evidence="9 12" id="KW-1133">Transmembrane helix</keyword>
<feature type="transmembrane region" description="Helical" evidence="12">
    <location>
        <begin position="12"/>
        <end position="36"/>
    </location>
</feature>
<evidence type="ECO:0000256" key="7">
    <source>
        <dbReference type="ARBA" id="ARBA00022519"/>
    </source>
</evidence>
<dbReference type="HOGENOM" id="CLU_028799_0_2_6"/>
<dbReference type="NCBIfam" id="TIGR04407">
    <property type="entry name" value="LptF_YjgP"/>
    <property type="match status" value="1"/>
</dbReference>
<keyword evidence="10 12" id="KW-0472">Membrane</keyword>
<keyword evidence="7" id="KW-0997">Cell inner membrane</keyword>
<comment type="subcellular location">
    <subcellularLocation>
        <location evidence="2">Cell inner membrane</location>
        <topology evidence="2">Multi-pass membrane protein</topology>
    </subcellularLocation>
</comment>
<accession>C5BMG5</accession>
<dbReference type="EMBL" id="CP001614">
    <property type="protein sequence ID" value="ACR10921.1"/>
    <property type="molecule type" value="Genomic_DNA"/>
</dbReference>
<dbReference type="Pfam" id="PF03739">
    <property type="entry name" value="LptF_LptG"/>
    <property type="match status" value="1"/>
</dbReference>
<evidence type="ECO:0000256" key="1">
    <source>
        <dbReference type="ARBA" id="ARBA00002265"/>
    </source>
</evidence>
<evidence type="ECO:0000256" key="2">
    <source>
        <dbReference type="ARBA" id="ARBA00004429"/>
    </source>
</evidence>
<feature type="transmembrane region" description="Helical" evidence="12">
    <location>
        <begin position="344"/>
        <end position="362"/>
    </location>
</feature>
<evidence type="ECO:0000256" key="11">
    <source>
        <dbReference type="ARBA" id="ARBA00026081"/>
    </source>
</evidence>
<evidence type="ECO:0000256" key="6">
    <source>
        <dbReference type="ARBA" id="ARBA00022475"/>
    </source>
</evidence>
<dbReference type="eggNOG" id="COG0795">
    <property type="taxonomic scope" value="Bacteria"/>
</dbReference>
<dbReference type="Proteomes" id="UP000009080">
    <property type="component" value="Chromosome"/>
</dbReference>
<dbReference type="GO" id="GO:0043190">
    <property type="term" value="C:ATP-binding cassette (ABC) transporter complex"/>
    <property type="evidence" value="ECO:0007669"/>
    <property type="project" value="InterPro"/>
</dbReference>
<reference evidence="13 14" key="1">
    <citation type="journal article" date="2009" name="PLoS ONE">
        <title>The complete genome of Teredinibacter turnerae T7901: an intracellular endosymbiont of marine wood-boring bivalves (shipworms).</title>
        <authorList>
            <person name="Yang J.C."/>
            <person name="Madupu R."/>
            <person name="Durkin A.S."/>
            <person name="Ekborg N.A."/>
            <person name="Pedamallu C.S."/>
            <person name="Hostetler J.B."/>
            <person name="Radune D."/>
            <person name="Toms B.S."/>
            <person name="Henrissat B."/>
            <person name="Coutinho P.M."/>
            <person name="Schwarz S."/>
            <person name="Field L."/>
            <person name="Trindade-Silva A.E."/>
            <person name="Soares C.A.G."/>
            <person name="Elshahawi S."/>
            <person name="Hanora A."/>
            <person name="Schmidt E.W."/>
            <person name="Haygood M.G."/>
            <person name="Posfai J."/>
            <person name="Benner J."/>
            <person name="Madinger C."/>
            <person name="Nove J."/>
            <person name="Anton B."/>
            <person name="Chaudhary K."/>
            <person name="Foster J."/>
            <person name="Holman A."/>
            <person name="Kumar S."/>
            <person name="Lessard P.A."/>
            <person name="Luyten Y.A."/>
            <person name="Slatko B."/>
            <person name="Wood N."/>
            <person name="Wu B."/>
            <person name="Teplitski M."/>
            <person name="Mougous J.D."/>
            <person name="Ward N."/>
            <person name="Eisen J.A."/>
            <person name="Badger J.H."/>
            <person name="Distel D.L."/>
        </authorList>
    </citation>
    <scope>NUCLEOTIDE SEQUENCE [LARGE SCALE GENOMIC DNA]</scope>
    <source>
        <strain evidence="14">ATCC 39867 / T7901</strain>
    </source>
</reference>
<evidence type="ECO:0000256" key="8">
    <source>
        <dbReference type="ARBA" id="ARBA00022692"/>
    </source>
</evidence>
<dbReference type="OrthoDB" id="9778062at2"/>
<evidence type="ECO:0000313" key="13">
    <source>
        <dbReference type="EMBL" id="ACR10921.1"/>
    </source>
</evidence>
<dbReference type="GO" id="GO:0055085">
    <property type="term" value="P:transmembrane transport"/>
    <property type="evidence" value="ECO:0007669"/>
    <property type="project" value="InterPro"/>
</dbReference>
<sequence length="378" mass="41710">MIIFRYLAREVLSSMFAVSLVLLMIIISARFVNYLAEAAAGKLDAGVLLTLMAYRLPAYLELILPLGLFIGILMAYGRLYLDSEMTVLSACGLSQKRLVGYTLAASLVVAMLVGLFSLYLGPQGVKASEALLAEQRNRTDFETLKPSRFHTLDQGAGTSYAESISEDKKQLRGVFMAKVSPIDPADDLDKVTHQEADLTVLTAESGETVIDPQSGQKYLLLKNGRRYVGTPGTQNYQVVEFGNFSQLLPEPDYAVKPKRFTDGLTTFKLLQAKTREASAALQWRFSMPVLVMIVGLLAVPLSKTQPRQGRYAKMLPAIILYMVYLVCVNAARGLIEKGNEPVPGMLWLVHLLFFTVALFLLVDKRRLFGARRRAGAAA</sequence>
<evidence type="ECO:0000256" key="4">
    <source>
        <dbReference type="ARBA" id="ARBA00014213"/>
    </source>
</evidence>
<organism evidence="13 14">
    <name type="scientific">Teredinibacter turnerae (strain ATCC 39867 / T7901)</name>
    <dbReference type="NCBI Taxonomy" id="377629"/>
    <lineage>
        <taxon>Bacteria</taxon>
        <taxon>Pseudomonadati</taxon>
        <taxon>Pseudomonadota</taxon>
        <taxon>Gammaproteobacteria</taxon>
        <taxon>Cellvibrionales</taxon>
        <taxon>Cellvibrionaceae</taxon>
        <taxon>Teredinibacter</taxon>
    </lineage>
</organism>
<dbReference type="STRING" id="377629.TERTU_2716"/>
<dbReference type="InterPro" id="IPR030922">
    <property type="entry name" value="LptF"/>
</dbReference>
<feature type="transmembrane region" description="Helical" evidence="12">
    <location>
        <begin position="98"/>
        <end position="120"/>
    </location>
</feature>
<keyword evidence="6" id="KW-1003">Cell membrane</keyword>
<evidence type="ECO:0000256" key="5">
    <source>
        <dbReference type="ARBA" id="ARBA00022448"/>
    </source>
</evidence>
<gene>
    <name evidence="13" type="ordered locus">TERTU_2716</name>
</gene>
<feature type="transmembrane region" description="Helical" evidence="12">
    <location>
        <begin position="314"/>
        <end position="332"/>
    </location>
</feature>
<feature type="transmembrane region" description="Helical" evidence="12">
    <location>
        <begin position="56"/>
        <end position="77"/>
    </location>
</feature>
<evidence type="ECO:0000256" key="3">
    <source>
        <dbReference type="ARBA" id="ARBA00007725"/>
    </source>
</evidence>
<protein>
    <recommendedName>
        <fullName evidence="4">Lipopolysaccharide export system permease protein LptF</fullName>
    </recommendedName>
</protein>
<keyword evidence="8 12" id="KW-0812">Transmembrane</keyword>
<keyword evidence="5" id="KW-0813">Transport</keyword>
<dbReference type="RefSeq" id="WP_015817033.1">
    <property type="nucleotide sequence ID" value="NC_012997.1"/>
</dbReference>
<dbReference type="PANTHER" id="PTHR33529">
    <property type="entry name" value="SLR0882 PROTEIN-RELATED"/>
    <property type="match status" value="1"/>
</dbReference>
<feature type="transmembrane region" description="Helical" evidence="12">
    <location>
        <begin position="283"/>
        <end position="302"/>
    </location>
</feature>
<evidence type="ECO:0000256" key="10">
    <source>
        <dbReference type="ARBA" id="ARBA00023136"/>
    </source>
</evidence>
<evidence type="ECO:0000313" key="14">
    <source>
        <dbReference type="Proteomes" id="UP000009080"/>
    </source>
</evidence>
<comment type="similarity">
    <text evidence="3">Belongs to the LptF/LptG family.</text>
</comment>
<comment type="subunit">
    <text evidence="11">Component of the lipopolysaccharide transport and assembly complex. The LptBFG transporter is composed of two ATP-binding proteins (LptB) and two transmembrane proteins (LptF and LptG).</text>
</comment>
<dbReference type="InterPro" id="IPR005495">
    <property type="entry name" value="LptG/LptF_permease"/>
</dbReference>
<name>C5BMG5_TERTT</name>
<comment type="function">
    <text evidence="1">Part of the ABC transporter complex LptBFG involved in the translocation of lipopolysaccharide (LPS) from the inner membrane to the outer membrane.</text>
</comment>
<dbReference type="PANTHER" id="PTHR33529:SF7">
    <property type="entry name" value="LIPOPOLYSACCHARIDE EXPORT SYSTEM PERMEASE PROTEIN LPTF"/>
    <property type="match status" value="1"/>
</dbReference>
<keyword evidence="14" id="KW-1185">Reference proteome</keyword>
<proteinExistence type="inferred from homology"/>
<evidence type="ECO:0000256" key="9">
    <source>
        <dbReference type="ARBA" id="ARBA00022989"/>
    </source>
</evidence>
<dbReference type="AlphaFoldDB" id="C5BMG5"/>
<dbReference type="GO" id="GO:0015920">
    <property type="term" value="P:lipopolysaccharide transport"/>
    <property type="evidence" value="ECO:0007669"/>
    <property type="project" value="TreeGrafter"/>
</dbReference>